<dbReference type="SMART" id="SM00295">
    <property type="entry name" value="B41"/>
    <property type="match status" value="1"/>
</dbReference>
<dbReference type="SUPFAM" id="SSF50729">
    <property type="entry name" value="PH domain-like"/>
    <property type="match status" value="1"/>
</dbReference>
<dbReference type="EnsemblMetazoa" id="XM_050650559.1">
    <property type="protein sequence ID" value="XP_050506516.1"/>
    <property type="gene ID" value="LOC114325371"/>
</dbReference>
<dbReference type="Gene3D" id="1.20.80.10">
    <property type="match status" value="1"/>
</dbReference>
<reference evidence="4" key="1">
    <citation type="submission" date="2025-05" db="UniProtKB">
        <authorList>
            <consortium name="EnsemblMetazoa"/>
        </authorList>
    </citation>
    <scope>IDENTIFICATION</scope>
</reference>
<organism evidence="4 5">
    <name type="scientific">Diabrotica virgifera virgifera</name>
    <name type="common">western corn rootworm</name>
    <dbReference type="NCBI Taxonomy" id="50390"/>
    <lineage>
        <taxon>Eukaryota</taxon>
        <taxon>Metazoa</taxon>
        <taxon>Ecdysozoa</taxon>
        <taxon>Arthropoda</taxon>
        <taxon>Hexapoda</taxon>
        <taxon>Insecta</taxon>
        <taxon>Pterygota</taxon>
        <taxon>Neoptera</taxon>
        <taxon>Endopterygota</taxon>
        <taxon>Coleoptera</taxon>
        <taxon>Polyphaga</taxon>
        <taxon>Cucujiformia</taxon>
        <taxon>Chrysomeloidea</taxon>
        <taxon>Chrysomelidae</taxon>
        <taxon>Galerucinae</taxon>
        <taxon>Diabroticina</taxon>
        <taxon>Diabroticites</taxon>
        <taxon>Diabrotica</taxon>
    </lineage>
</organism>
<evidence type="ECO:0000259" key="3">
    <source>
        <dbReference type="PROSITE" id="PS50057"/>
    </source>
</evidence>
<proteinExistence type="predicted"/>
<dbReference type="InterPro" id="IPR014352">
    <property type="entry name" value="FERM/acyl-CoA-bd_prot_sf"/>
</dbReference>
<evidence type="ECO:0000256" key="2">
    <source>
        <dbReference type="ARBA" id="ARBA00022949"/>
    </source>
</evidence>
<dbReference type="Proteomes" id="UP001652700">
    <property type="component" value="Unplaced"/>
</dbReference>
<sequence length="422" mass="49015">MKTETSKRNVDIYYPCSVHLLTNGSVVDCEYKLDNVGNDLLDYICEYLHIEQKCFWGLRYVDEYGQKHWLDENKLIHSQVNNTSLMHFYFRVKIYPPDPYKVSDEEAKYQIFMQLRLDLLSGKLGCKSCDAVMLISLILQYSCGDYDAEVHLGNYVQEKIVMNQTFSIEMKAIEIHKSYLKGLTIYQSQDLFLRMACQLETYGVEPYLVENIYGDKMTLWVNYKGVAAYKGGREVHKFDWMSIVDVTQEDDRLVLNLASEDSIKFYCFTSAQCDYIYQATLGTFAYFTSLNRKTIASQIQDKEESLKSVDRAEVGSEIEVLNSSIILDSSSSLMVIYKASTKTPRINLRRLNESDLCQQIKKKIHKEDQKVEIQGQLKVIEKWRELEKILKNIIQQLEGNTSPKSKQWITKETGIDIRKGKI</sequence>
<dbReference type="Gene3D" id="3.10.20.90">
    <property type="entry name" value="Phosphatidylinositol 3-kinase Catalytic Subunit, Chain A, domain 1"/>
    <property type="match status" value="1"/>
</dbReference>
<dbReference type="SUPFAM" id="SSF54236">
    <property type="entry name" value="Ubiquitin-like"/>
    <property type="match status" value="1"/>
</dbReference>
<dbReference type="PANTHER" id="PTHR23280:SF32">
    <property type="entry name" value="FI22325P1"/>
    <property type="match status" value="1"/>
</dbReference>
<dbReference type="RefSeq" id="XP_050506516.1">
    <property type="nucleotide sequence ID" value="XM_050650559.1"/>
</dbReference>
<evidence type="ECO:0000313" key="4">
    <source>
        <dbReference type="EnsemblMetazoa" id="XP_050506516.1"/>
    </source>
</evidence>
<dbReference type="SUPFAM" id="SSF47031">
    <property type="entry name" value="Second domain of FERM"/>
    <property type="match status" value="1"/>
</dbReference>
<name>A0ABM5K8K7_DIAVI</name>
<dbReference type="PRINTS" id="PR00935">
    <property type="entry name" value="BAND41"/>
</dbReference>
<dbReference type="PANTHER" id="PTHR23280">
    <property type="entry name" value="4.1 G PROTEIN"/>
    <property type="match status" value="1"/>
</dbReference>
<dbReference type="Pfam" id="PF09379">
    <property type="entry name" value="FERM_N"/>
    <property type="match status" value="1"/>
</dbReference>
<dbReference type="CDD" id="cd14473">
    <property type="entry name" value="FERM_B-lobe"/>
    <property type="match status" value="1"/>
</dbReference>
<dbReference type="InterPro" id="IPR019748">
    <property type="entry name" value="FERM_central"/>
</dbReference>
<evidence type="ECO:0000313" key="5">
    <source>
        <dbReference type="Proteomes" id="UP001652700"/>
    </source>
</evidence>
<dbReference type="InterPro" id="IPR019749">
    <property type="entry name" value="Band_41_domain"/>
</dbReference>
<evidence type="ECO:0000256" key="1">
    <source>
        <dbReference type="ARBA" id="ARBA00004282"/>
    </source>
</evidence>
<comment type="subcellular location">
    <subcellularLocation>
        <location evidence="1">Cell junction</location>
    </subcellularLocation>
</comment>
<keyword evidence="2" id="KW-0965">Cell junction</keyword>
<dbReference type="Gene3D" id="2.30.29.30">
    <property type="entry name" value="Pleckstrin-homology domain (PH domain)/Phosphotyrosine-binding domain (PTB)"/>
    <property type="match status" value="1"/>
</dbReference>
<dbReference type="GeneID" id="114325371"/>
<protein>
    <recommendedName>
        <fullName evidence="3">FERM domain-containing protein</fullName>
    </recommendedName>
</protein>
<dbReference type="InterPro" id="IPR018979">
    <property type="entry name" value="FERM_N"/>
</dbReference>
<accession>A0ABM5K8K7</accession>
<dbReference type="InterPro" id="IPR000299">
    <property type="entry name" value="FERM_domain"/>
</dbReference>
<dbReference type="PROSITE" id="PS50057">
    <property type="entry name" value="FERM_3"/>
    <property type="match status" value="1"/>
</dbReference>
<dbReference type="InterPro" id="IPR018980">
    <property type="entry name" value="FERM_PH-like_C"/>
</dbReference>
<dbReference type="Pfam" id="PF00373">
    <property type="entry name" value="FERM_M"/>
    <property type="match status" value="1"/>
</dbReference>
<feature type="domain" description="FERM" evidence="3">
    <location>
        <begin position="14"/>
        <end position="291"/>
    </location>
</feature>
<dbReference type="InterPro" id="IPR011993">
    <property type="entry name" value="PH-like_dom_sf"/>
</dbReference>
<keyword evidence="5" id="KW-1185">Reference proteome</keyword>
<dbReference type="InterPro" id="IPR029071">
    <property type="entry name" value="Ubiquitin-like_domsf"/>
</dbReference>
<dbReference type="Pfam" id="PF09380">
    <property type="entry name" value="FERM_C"/>
    <property type="match status" value="1"/>
</dbReference>
<dbReference type="InterPro" id="IPR035963">
    <property type="entry name" value="FERM_2"/>
</dbReference>